<dbReference type="RefSeq" id="WP_239175784.1">
    <property type="nucleotide sequence ID" value="NZ_BAAAUC010000070.1"/>
</dbReference>
<organism evidence="3 4">
    <name type="scientific">Actinoplanes cyaneus</name>
    <dbReference type="NCBI Taxonomy" id="52696"/>
    <lineage>
        <taxon>Bacteria</taxon>
        <taxon>Bacillati</taxon>
        <taxon>Actinomycetota</taxon>
        <taxon>Actinomycetes</taxon>
        <taxon>Micromonosporales</taxon>
        <taxon>Micromonosporaceae</taxon>
        <taxon>Actinoplanes</taxon>
    </lineage>
</organism>
<dbReference type="Gene3D" id="3.40.50.1820">
    <property type="entry name" value="alpha/beta hydrolase"/>
    <property type="match status" value="1"/>
</dbReference>
<dbReference type="PANTHER" id="PTHR11487:SF0">
    <property type="entry name" value="S-ACYL FATTY ACID SYNTHASE THIOESTERASE, MEDIUM CHAIN"/>
    <property type="match status" value="1"/>
</dbReference>
<dbReference type="PANTHER" id="PTHR11487">
    <property type="entry name" value="THIOESTERASE"/>
    <property type="match status" value="1"/>
</dbReference>
<evidence type="ECO:0000256" key="1">
    <source>
        <dbReference type="ARBA" id="ARBA00007169"/>
    </source>
</evidence>
<evidence type="ECO:0000259" key="2">
    <source>
        <dbReference type="Pfam" id="PF00975"/>
    </source>
</evidence>
<evidence type="ECO:0000313" key="3">
    <source>
        <dbReference type="EMBL" id="GID70750.1"/>
    </source>
</evidence>
<dbReference type="AlphaFoldDB" id="A0A919IZ37"/>
<dbReference type="SUPFAM" id="SSF53474">
    <property type="entry name" value="alpha/beta-Hydrolases"/>
    <property type="match status" value="1"/>
</dbReference>
<dbReference type="GO" id="GO:0008610">
    <property type="term" value="P:lipid biosynthetic process"/>
    <property type="evidence" value="ECO:0007669"/>
    <property type="project" value="TreeGrafter"/>
</dbReference>
<dbReference type="EMBL" id="BOMH01000081">
    <property type="protein sequence ID" value="GID70750.1"/>
    <property type="molecule type" value="Genomic_DNA"/>
</dbReference>
<gene>
    <name evidence="3" type="ORF">Acy02nite_86310</name>
</gene>
<protein>
    <submittedName>
        <fullName evidence="3">Thioesterase</fullName>
    </submittedName>
</protein>
<proteinExistence type="inferred from homology"/>
<sequence>MTADPHTVFARPVDCPDAHRRLICFPHAGGSASFFRDWGRHLPDTEVLAVRYPGRGERIDEPSPDDIVRLGADVAAAAAELTPLPLTLFGHSLGAVVALEAARALLEHGVTPAHLVVSGSRNAPLPPPAPDDADDEDTALRLAALGGTDAAALDDPFFQELVLPYVRSDGAMFHAYRHRRAPVLPCPVTAIVGDADTDADRRPWPELTEAGFREHVVPGHHFYLVERPPYELLHDLLAGVR</sequence>
<comment type="similarity">
    <text evidence="1">Belongs to the thioesterase family.</text>
</comment>
<accession>A0A919IZ37</accession>
<comment type="caution">
    <text evidence="3">The sequence shown here is derived from an EMBL/GenBank/DDBJ whole genome shotgun (WGS) entry which is preliminary data.</text>
</comment>
<name>A0A919IZ37_9ACTN</name>
<dbReference type="Proteomes" id="UP000619479">
    <property type="component" value="Unassembled WGS sequence"/>
</dbReference>
<dbReference type="Pfam" id="PF00975">
    <property type="entry name" value="Thioesterase"/>
    <property type="match status" value="1"/>
</dbReference>
<dbReference type="InterPro" id="IPR012223">
    <property type="entry name" value="TEII"/>
</dbReference>
<feature type="domain" description="Thioesterase" evidence="2">
    <location>
        <begin position="20"/>
        <end position="227"/>
    </location>
</feature>
<keyword evidence="4" id="KW-1185">Reference proteome</keyword>
<reference evidence="3" key="1">
    <citation type="submission" date="2021-01" db="EMBL/GenBank/DDBJ databases">
        <title>Whole genome shotgun sequence of Actinoplanes cyaneus NBRC 14990.</title>
        <authorList>
            <person name="Komaki H."/>
            <person name="Tamura T."/>
        </authorList>
    </citation>
    <scope>NUCLEOTIDE SEQUENCE</scope>
    <source>
        <strain evidence="3">NBRC 14990</strain>
    </source>
</reference>
<dbReference type="InterPro" id="IPR001031">
    <property type="entry name" value="Thioesterase"/>
</dbReference>
<dbReference type="InterPro" id="IPR029058">
    <property type="entry name" value="AB_hydrolase_fold"/>
</dbReference>
<evidence type="ECO:0000313" key="4">
    <source>
        <dbReference type="Proteomes" id="UP000619479"/>
    </source>
</evidence>